<dbReference type="EMBL" id="CAJVPW010001444">
    <property type="protein sequence ID" value="CAG8484258.1"/>
    <property type="molecule type" value="Genomic_DNA"/>
</dbReference>
<reference evidence="1" key="1">
    <citation type="submission" date="2021-06" db="EMBL/GenBank/DDBJ databases">
        <authorList>
            <person name="Kallberg Y."/>
            <person name="Tangrot J."/>
            <person name="Rosling A."/>
        </authorList>
    </citation>
    <scope>NUCLEOTIDE SEQUENCE</scope>
    <source>
        <strain evidence="1">28 12/20/2015</strain>
    </source>
</reference>
<accession>A0ACA9KNK7</accession>
<evidence type="ECO:0000313" key="1">
    <source>
        <dbReference type="EMBL" id="CAG8484258.1"/>
    </source>
</evidence>
<dbReference type="Proteomes" id="UP000789366">
    <property type="component" value="Unassembled WGS sequence"/>
</dbReference>
<name>A0ACA9KNK7_9GLOM</name>
<gene>
    <name evidence="1" type="ORF">SPELUC_LOCUS2264</name>
</gene>
<evidence type="ECO:0000313" key="2">
    <source>
        <dbReference type="Proteomes" id="UP000789366"/>
    </source>
</evidence>
<organism evidence="1 2">
    <name type="scientific">Cetraspora pellucida</name>
    <dbReference type="NCBI Taxonomy" id="1433469"/>
    <lineage>
        <taxon>Eukaryota</taxon>
        <taxon>Fungi</taxon>
        <taxon>Fungi incertae sedis</taxon>
        <taxon>Mucoromycota</taxon>
        <taxon>Glomeromycotina</taxon>
        <taxon>Glomeromycetes</taxon>
        <taxon>Diversisporales</taxon>
        <taxon>Gigasporaceae</taxon>
        <taxon>Cetraspora</taxon>
    </lineage>
</organism>
<keyword evidence="2" id="KW-1185">Reference proteome</keyword>
<protein>
    <submittedName>
        <fullName evidence="1">5403_t:CDS:1</fullName>
    </submittedName>
</protein>
<sequence>MDFMHTIDEEIENSIISELNLTFNTANNTYVLYCTLFVLVISFMLTNNEEMKDDIVSNPVLTTNNLNNPIEPDATSLYLGKFLVADKYTQDQEIIDNNVEALYLCFFNQQSSNFCKKRQTILEQKINYRKIHGIYKKALQMALQSKNKSQQLFDILQEFINERDNNEYSDLEESSHDTDDNKENSESVMFYLQNSKFYHSKGHLLDTKRFKLSHKTSNIKNTKNQHWCLKCGGVGHY</sequence>
<proteinExistence type="predicted"/>
<comment type="caution">
    <text evidence="1">The sequence shown here is derived from an EMBL/GenBank/DDBJ whole genome shotgun (WGS) entry which is preliminary data.</text>
</comment>